<evidence type="ECO:0000259" key="22">
    <source>
        <dbReference type="Pfam" id="PF02836"/>
    </source>
</evidence>
<dbReference type="InterPro" id="IPR041447">
    <property type="entry name" value="Mannosidase_ig"/>
</dbReference>
<evidence type="ECO:0000256" key="6">
    <source>
        <dbReference type="ARBA" id="ARBA00011245"/>
    </source>
</evidence>
<feature type="domain" description="Mannosidase Ig/CBM-like" evidence="24">
    <location>
        <begin position="664"/>
        <end position="753"/>
    </location>
</feature>
<dbReference type="InterPro" id="IPR017853">
    <property type="entry name" value="GH"/>
</dbReference>
<comment type="subcellular location">
    <subcellularLocation>
        <location evidence="3">Lysosome</location>
    </subcellularLocation>
    <subcellularLocation>
        <location evidence="4">Secreted</location>
    </subcellularLocation>
</comment>
<dbReference type="GO" id="GO:0004567">
    <property type="term" value="F:beta-mannosidase activity"/>
    <property type="evidence" value="ECO:0007669"/>
    <property type="project" value="UniProtKB-EC"/>
</dbReference>
<dbReference type="InterPro" id="IPR006103">
    <property type="entry name" value="Glyco_hydro_2_cat"/>
</dbReference>
<evidence type="ECO:0000256" key="5">
    <source>
        <dbReference type="ARBA" id="ARBA00004740"/>
    </source>
</evidence>
<evidence type="ECO:0000256" key="20">
    <source>
        <dbReference type="ARBA" id="ARBA00041614"/>
    </source>
</evidence>
<dbReference type="Gene3D" id="2.60.40.10">
    <property type="entry name" value="Immunoglobulins"/>
    <property type="match status" value="3"/>
</dbReference>
<dbReference type="Proteomes" id="UP000323930">
    <property type="component" value="Unassembled WGS sequence"/>
</dbReference>
<dbReference type="InterPro" id="IPR054593">
    <property type="entry name" value="Beta-mannosidase-like_N2"/>
</dbReference>
<keyword evidence="13" id="KW-1015">Disulfide bond</keyword>
<feature type="domain" description="Beta-mannosidase-like galactose-binding" evidence="25">
    <location>
        <begin position="11"/>
        <end position="189"/>
    </location>
</feature>
<evidence type="ECO:0000256" key="9">
    <source>
        <dbReference type="ARBA" id="ARBA00015707"/>
    </source>
</evidence>
<feature type="domain" description="Glycoside hydrolase family 2 catalytic" evidence="22">
    <location>
        <begin position="320"/>
        <end position="435"/>
    </location>
</feature>
<evidence type="ECO:0000256" key="2">
    <source>
        <dbReference type="ARBA" id="ARBA00003150"/>
    </source>
</evidence>
<dbReference type="PANTHER" id="PTHR43730:SF1">
    <property type="entry name" value="BETA-MANNOSIDASE"/>
    <property type="match status" value="1"/>
</dbReference>
<evidence type="ECO:0000256" key="16">
    <source>
        <dbReference type="ARBA" id="ARBA00023295"/>
    </source>
</evidence>
<evidence type="ECO:0000313" key="27">
    <source>
        <dbReference type="Proteomes" id="UP000323930"/>
    </source>
</evidence>
<keyword evidence="10" id="KW-0964">Secreted</keyword>
<evidence type="ECO:0000256" key="14">
    <source>
        <dbReference type="ARBA" id="ARBA00023180"/>
    </source>
</evidence>
<dbReference type="SUPFAM" id="SSF49303">
    <property type="entry name" value="beta-Galactosidase/glucuronidase domain"/>
    <property type="match status" value="3"/>
</dbReference>
<keyword evidence="16" id="KW-0326">Glycosidase</keyword>
<organism evidence="26 27">
    <name type="scientific">Seonamhaeicola marinus</name>
    <dbReference type="NCBI Taxonomy" id="1912246"/>
    <lineage>
        <taxon>Bacteria</taxon>
        <taxon>Pseudomonadati</taxon>
        <taxon>Bacteroidota</taxon>
        <taxon>Flavobacteriia</taxon>
        <taxon>Flavobacteriales</taxon>
        <taxon>Flavobacteriaceae</taxon>
    </lineage>
</organism>
<proteinExistence type="inferred from homology"/>
<evidence type="ECO:0000259" key="23">
    <source>
        <dbReference type="Pfam" id="PF17753"/>
    </source>
</evidence>
<evidence type="ECO:0000256" key="3">
    <source>
        <dbReference type="ARBA" id="ARBA00004371"/>
    </source>
</evidence>
<comment type="function">
    <text evidence="2">Exoglycosidase that cleaves the single beta-linked mannose residue from the non-reducing end of all N-linked glycoprotein oligosaccharides.</text>
</comment>
<accession>A0A5D0ILS8</accession>
<gene>
    <name evidence="26" type="ORF">FUA24_06490</name>
</gene>
<dbReference type="PANTHER" id="PTHR43730">
    <property type="entry name" value="BETA-MANNOSIDASE"/>
    <property type="match status" value="1"/>
</dbReference>
<dbReference type="Pfam" id="PF02836">
    <property type="entry name" value="Glyco_hydro_2_C"/>
    <property type="match status" value="1"/>
</dbReference>
<dbReference type="InterPro" id="IPR013783">
    <property type="entry name" value="Ig-like_fold"/>
</dbReference>
<dbReference type="FunFam" id="2.60.120.260:FF:000060">
    <property type="entry name" value="Probable beta-mannosidase"/>
    <property type="match status" value="1"/>
</dbReference>
<dbReference type="GO" id="GO:0005764">
    <property type="term" value="C:lysosome"/>
    <property type="evidence" value="ECO:0007669"/>
    <property type="project" value="UniProtKB-SubCell"/>
</dbReference>
<dbReference type="InterPro" id="IPR036156">
    <property type="entry name" value="Beta-gal/glucu_dom_sf"/>
</dbReference>
<evidence type="ECO:0000256" key="17">
    <source>
        <dbReference type="ARBA" id="ARBA00032581"/>
    </source>
</evidence>
<name>A0A5D0ILS8_9FLAO</name>
<dbReference type="Pfam" id="PF17753">
    <property type="entry name" value="Ig_mannosidase"/>
    <property type="match status" value="1"/>
</dbReference>
<feature type="domain" description="Glycoside hydrolase family 2 immunoglobulin-like beta-sandwich" evidence="21">
    <location>
        <begin position="200"/>
        <end position="302"/>
    </location>
</feature>
<dbReference type="SUPFAM" id="SSF49785">
    <property type="entry name" value="Galactose-binding domain-like"/>
    <property type="match status" value="1"/>
</dbReference>
<evidence type="ECO:0000256" key="11">
    <source>
        <dbReference type="ARBA" id="ARBA00022729"/>
    </source>
</evidence>
<dbReference type="OrthoDB" id="9801077at2"/>
<dbReference type="EC" id="3.2.1.25" evidence="8"/>
<keyword evidence="27" id="KW-1185">Reference proteome</keyword>
<evidence type="ECO:0000259" key="25">
    <source>
        <dbReference type="Pfam" id="PF22666"/>
    </source>
</evidence>
<evidence type="ECO:0000256" key="1">
    <source>
        <dbReference type="ARBA" id="ARBA00000829"/>
    </source>
</evidence>
<comment type="caution">
    <text evidence="26">The sequence shown here is derived from an EMBL/GenBank/DDBJ whole genome shotgun (WGS) entry which is preliminary data.</text>
</comment>
<dbReference type="InterPro" id="IPR050887">
    <property type="entry name" value="Beta-mannosidase_GH2"/>
</dbReference>
<sequence length="837" mass="97745">MPTSYTLHDNWQFKSLDETEFKVASVPGTVHSDLLKNSLIEDPFYRINEKELQWIDKKDWEYKTFFEVDKATLKKEKVEIEFKGLDTYASIFINDSLVSRTDNMFIGYKLNVKPYLNLGKNDLKIVFDSPIKIGLEKRNALGYRLPNAVNDQSENGGLGKKQVSIFSRKPGYHFGWDWGPRLVTSGIWKDVKLHAWNKATIRDTHLKQKELAADRALLNAELEIEATEVQYTEIHVKVDDKTVVKRSIRLNEGLNKIQIPFTIKNPKLWWTNGLGTQKLYSVIVELKQGGKLLSSEENKIGLKTLKVVQNKDEYGESFYFELNDRPVFMKGANYIPQDVFLTRVSMTDYEQTIKNMVEANYNMIRVWGGGIYEKEIFYDLCDKYGILVWQDFMFACAMYPGDEAFLSSVKEEAIYNVKRLRNHTSIALWCGNNENLTAWKNWGWIPEVLNSQGQEAVDKIWKGYTDVFHDILPKVVDELDSDTFYWASSPTSARGEDATLTSGDYHYWRVWGQQAPFSTFNEYVPRFMSEYGFQSFPEFNSVTKFTTKEDWNIYSEVMKSHQRHPIGNKNIEYYMEPLYKKPKDFESFLYVSQLLQARGMQMAIEAHRRNMPYCMGSLYWQINDCWPVASWSTIDYYGNWKAAHYKVKDLYKSIKVMLYENEENLEVHIVSDEIKDEKAHLKLSVLDFEGNVIKMYLEDVTIKPNTSKVYLSKGLKDLIPHKDKNTMLVLAELIGNYDNAFDESVHYFDIPKNLNLPEPKMDYEILKVDDFTIKLEVRSNVLAKDVRFTTSQKGMFSNNYFDIIPKRTYTVQFKSEKKIDLNAFKKDLNILTLLDSY</sequence>
<evidence type="ECO:0000256" key="19">
    <source>
        <dbReference type="ARBA" id="ARBA00041069"/>
    </source>
</evidence>
<dbReference type="Gene3D" id="2.60.120.260">
    <property type="entry name" value="Galactose-binding domain-like"/>
    <property type="match status" value="1"/>
</dbReference>
<keyword evidence="12 26" id="KW-0378">Hydrolase</keyword>
<dbReference type="Pfam" id="PF17786">
    <property type="entry name" value="Mannosidase_ig"/>
    <property type="match status" value="1"/>
</dbReference>
<dbReference type="InterPro" id="IPR008979">
    <property type="entry name" value="Galactose-bd-like_sf"/>
</dbReference>
<dbReference type="InterPro" id="IPR006102">
    <property type="entry name" value="Ig-like_GH2"/>
</dbReference>
<evidence type="ECO:0000259" key="24">
    <source>
        <dbReference type="Pfam" id="PF17786"/>
    </source>
</evidence>
<evidence type="ECO:0000256" key="15">
    <source>
        <dbReference type="ARBA" id="ARBA00023228"/>
    </source>
</evidence>
<dbReference type="GO" id="GO:0006516">
    <property type="term" value="P:glycoprotein catabolic process"/>
    <property type="evidence" value="ECO:0007669"/>
    <property type="project" value="TreeGrafter"/>
</dbReference>
<comment type="subunit">
    <text evidence="6">Monomer.</text>
</comment>
<evidence type="ECO:0000256" key="18">
    <source>
        <dbReference type="ARBA" id="ARBA00038429"/>
    </source>
</evidence>
<keyword evidence="14" id="KW-0325">Glycoprotein</keyword>
<reference evidence="26 27" key="1">
    <citation type="submission" date="2019-08" db="EMBL/GenBank/DDBJ databases">
        <title>Seonamhaeicola sediminis sp. nov., isolated from marine sediment.</title>
        <authorList>
            <person name="Cao W.R."/>
        </authorList>
    </citation>
    <scope>NUCLEOTIDE SEQUENCE [LARGE SCALE GENOMIC DNA]</scope>
    <source>
        <strain evidence="26 27">B011</strain>
    </source>
</reference>
<keyword evidence="15" id="KW-0458">Lysosome</keyword>
<dbReference type="Gene3D" id="3.20.20.80">
    <property type="entry name" value="Glycosidases"/>
    <property type="match status" value="1"/>
</dbReference>
<evidence type="ECO:0000256" key="13">
    <source>
        <dbReference type="ARBA" id="ARBA00023157"/>
    </source>
</evidence>
<dbReference type="InterPro" id="IPR041625">
    <property type="entry name" value="Beta-mannosidase_Ig"/>
</dbReference>
<comment type="pathway">
    <text evidence="5">Glycan metabolism; N-glycan degradation.</text>
</comment>
<dbReference type="EMBL" id="VSDQ01000409">
    <property type="protein sequence ID" value="TYA84476.1"/>
    <property type="molecule type" value="Genomic_DNA"/>
</dbReference>
<comment type="similarity">
    <text evidence="18">Belongs to the glycosyl hydrolase 2 family. Beta-mannosidase B subfamily.</text>
</comment>
<evidence type="ECO:0000256" key="12">
    <source>
        <dbReference type="ARBA" id="ARBA00022801"/>
    </source>
</evidence>
<dbReference type="Pfam" id="PF22666">
    <property type="entry name" value="Glyco_hydro_2_N2"/>
    <property type="match status" value="1"/>
</dbReference>
<evidence type="ECO:0000256" key="7">
    <source>
        <dbReference type="ARBA" id="ARBA00011738"/>
    </source>
</evidence>
<evidence type="ECO:0000256" key="4">
    <source>
        <dbReference type="ARBA" id="ARBA00004613"/>
    </source>
</evidence>
<dbReference type="Pfam" id="PF00703">
    <property type="entry name" value="Glyco_hydro_2"/>
    <property type="match status" value="1"/>
</dbReference>
<dbReference type="SUPFAM" id="SSF51445">
    <property type="entry name" value="(Trans)glycosidases"/>
    <property type="match status" value="1"/>
</dbReference>
<dbReference type="FunFam" id="3.20.20.80:FF:000050">
    <property type="entry name" value="Beta-mannosidase B"/>
    <property type="match status" value="1"/>
</dbReference>
<keyword evidence="11" id="KW-0732">Signal</keyword>
<dbReference type="GO" id="GO:0005576">
    <property type="term" value="C:extracellular region"/>
    <property type="evidence" value="ECO:0007669"/>
    <property type="project" value="UniProtKB-SubCell"/>
</dbReference>
<dbReference type="GO" id="GO:0005975">
    <property type="term" value="P:carbohydrate metabolic process"/>
    <property type="evidence" value="ECO:0007669"/>
    <property type="project" value="InterPro"/>
</dbReference>
<protein>
    <recommendedName>
        <fullName evidence="9">Beta-mannosidase</fullName>
        <ecNumber evidence="8">3.2.1.25</ecNumber>
    </recommendedName>
    <alternativeName>
        <fullName evidence="19">Beta-mannosidase B</fullName>
    </alternativeName>
    <alternativeName>
        <fullName evidence="17">Lysosomal beta A mannosidase</fullName>
    </alternativeName>
    <alternativeName>
        <fullName evidence="20">Mannanase B</fullName>
    </alternativeName>
</protein>
<dbReference type="AlphaFoldDB" id="A0A5D0ILS8"/>
<evidence type="ECO:0000256" key="10">
    <source>
        <dbReference type="ARBA" id="ARBA00022525"/>
    </source>
</evidence>
<evidence type="ECO:0000256" key="8">
    <source>
        <dbReference type="ARBA" id="ARBA00012754"/>
    </source>
</evidence>
<comment type="catalytic activity">
    <reaction evidence="1">
        <text>Hydrolysis of terminal, non-reducing beta-D-mannose residues in beta-D-mannosides.</text>
        <dbReference type="EC" id="3.2.1.25"/>
    </reaction>
</comment>
<evidence type="ECO:0000313" key="26">
    <source>
        <dbReference type="EMBL" id="TYA84476.1"/>
    </source>
</evidence>
<evidence type="ECO:0000259" key="21">
    <source>
        <dbReference type="Pfam" id="PF00703"/>
    </source>
</evidence>
<comment type="subunit">
    <text evidence="7">Homodimer.</text>
</comment>
<feature type="domain" description="Beta-mannosidase Ig-fold" evidence="23">
    <location>
        <begin position="756"/>
        <end position="835"/>
    </location>
</feature>